<dbReference type="GeneID" id="9418847"/>
<dbReference type="EMBL" id="CP002062">
    <property type="protein sequence ID" value="ADJ14434.1"/>
    <property type="molecule type" value="Genomic_DNA"/>
</dbReference>
<dbReference type="eggNOG" id="arCOG00488">
    <property type="taxonomic scope" value="Archaea"/>
</dbReference>
<evidence type="ECO:0000313" key="3">
    <source>
        <dbReference type="Proteomes" id="UP000000390"/>
    </source>
</evidence>
<dbReference type="KEGG" id="hje:HacjB3_05215"/>
<name>D8J9M2_HALJB</name>
<evidence type="ECO:0000313" key="2">
    <source>
        <dbReference type="EMBL" id="ELY40150.1"/>
    </source>
</evidence>
<evidence type="ECO:0000313" key="1">
    <source>
        <dbReference type="EMBL" id="ADJ14434.1"/>
    </source>
</evidence>
<sequence length="272" mass="30204">MARSTFEQAGEDLAFESIIRAGTLDMWLDHVGMYVDEFKLHITPDGYHTRVVDPANVGMTETALDKQAFESHRAGADGNGTLVVGLAIDRLQDVIGLVSNDELVSIGFDDETRMLHLRAGEINQSIALIDPDTIRQEPDFPELDLPTRVDLEVGSLRRAIKACGLTSDQISVGFYDGESEHRNWGLFFSAEGDTDDTLVDPDETKQEVHEHGETDTILSMSYVEEMEKVLPKSGEVQIRVGKEFPIKFDFVDGGDEETIETTVMLAPRIQSE</sequence>
<dbReference type="InterPro" id="IPR046938">
    <property type="entry name" value="DNA_clamp_sf"/>
</dbReference>
<dbReference type="STRING" id="795797.HacjB3_05215"/>
<proteinExistence type="predicted"/>
<dbReference type="OrthoDB" id="14749at2157"/>
<keyword evidence="4" id="KW-1185">Reference proteome</keyword>
<dbReference type="SUPFAM" id="SSF55979">
    <property type="entry name" value="DNA clamp"/>
    <property type="match status" value="2"/>
</dbReference>
<dbReference type="HOGENOM" id="CLU_043978_1_1_2"/>
<reference evidence="1 3" key="1">
    <citation type="journal article" date="2010" name="J. Bacteriol.">
        <title>Complete genome sequence of Halalkalicoccus jeotgali B3(T), an extremely halophilic archaeon.</title>
        <authorList>
            <person name="Roh S.W."/>
            <person name="Nam Y.D."/>
            <person name="Nam S.H."/>
            <person name="Choi S.H."/>
            <person name="Park H.S."/>
            <person name="Bae J.W."/>
        </authorList>
    </citation>
    <scope>NUCLEOTIDE SEQUENCE [LARGE SCALE GENOMIC DNA]</scope>
    <source>
        <strain evidence="1">B3</strain>
        <strain evidence="3">DSM 18796 / CECT 7217 / JCM 14584 / KCTC 4019 / B3</strain>
    </source>
</reference>
<dbReference type="Proteomes" id="UP000000390">
    <property type="component" value="Chromosome"/>
</dbReference>
<dbReference type="AlphaFoldDB" id="D8J9M2"/>
<dbReference type="Proteomes" id="UP000011645">
    <property type="component" value="Unassembled WGS sequence"/>
</dbReference>
<evidence type="ECO:0000313" key="4">
    <source>
        <dbReference type="Proteomes" id="UP000011645"/>
    </source>
</evidence>
<gene>
    <name evidence="1" type="ordered locus">HacjB3_05215</name>
    <name evidence="2" type="ORF">C497_03600</name>
</gene>
<dbReference type="EMBL" id="AOHV01000010">
    <property type="protein sequence ID" value="ELY40150.1"/>
    <property type="molecule type" value="Genomic_DNA"/>
</dbReference>
<reference evidence="2 4" key="2">
    <citation type="journal article" date="2014" name="PLoS Genet.">
        <title>Phylogenetically driven sequencing of extremely halophilic archaea reveals strategies for static and dynamic osmo-response.</title>
        <authorList>
            <person name="Becker E.A."/>
            <person name="Seitzer P.M."/>
            <person name="Tritt A."/>
            <person name="Larsen D."/>
            <person name="Krusor M."/>
            <person name="Yao A.I."/>
            <person name="Wu D."/>
            <person name="Madern D."/>
            <person name="Eisen J.A."/>
            <person name="Darling A.E."/>
            <person name="Facciotti M.T."/>
        </authorList>
    </citation>
    <scope>NUCLEOTIDE SEQUENCE [LARGE SCALE GENOMIC DNA]</scope>
    <source>
        <strain evidence="2">B3</strain>
        <strain evidence="4">DSM 18796 / CECT 7217 / JCM 14584 / KCTC 4019 / B3</strain>
    </source>
</reference>
<organism evidence="1 3">
    <name type="scientific">Halalkalicoccus jeotgali (strain DSM 18796 / CECT 7217 / JCM 14584 / KCTC 4019 / B3)</name>
    <dbReference type="NCBI Taxonomy" id="795797"/>
    <lineage>
        <taxon>Archaea</taxon>
        <taxon>Methanobacteriati</taxon>
        <taxon>Methanobacteriota</taxon>
        <taxon>Stenosarchaea group</taxon>
        <taxon>Halobacteria</taxon>
        <taxon>Halobacteriales</taxon>
        <taxon>Halococcaceae</taxon>
        <taxon>Halalkalicoccus</taxon>
    </lineage>
</organism>
<dbReference type="RefSeq" id="WP_008414567.1">
    <property type="nucleotide sequence ID" value="NC_014297.1"/>
</dbReference>
<dbReference type="PATRIC" id="fig|795797.18.peg.1048"/>
<protein>
    <submittedName>
        <fullName evidence="2">DNA polymerase sliding clamp</fullName>
    </submittedName>
    <submittedName>
        <fullName evidence="1">Proliferating cell nuclear antigen, PCNA</fullName>
    </submittedName>
</protein>
<dbReference type="Gene3D" id="3.70.10.10">
    <property type="match status" value="1"/>
</dbReference>
<accession>D8J9M2</accession>